<dbReference type="InterPro" id="IPR046342">
    <property type="entry name" value="CBS_dom_sf"/>
</dbReference>
<protein>
    <recommendedName>
        <fullName evidence="15">HlyC/CorC family transporter</fullName>
    </recommendedName>
</protein>
<dbReference type="PROSITE" id="PS51846">
    <property type="entry name" value="CNNM"/>
    <property type="match status" value="1"/>
</dbReference>
<keyword evidence="4 8" id="KW-1133">Transmembrane helix</keyword>
<feature type="compositionally biased region" description="Acidic residues" evidence="9">
    <location>
        <begin position="382"/>
        <end position="391"/>
    </location>
</feature>
<dbReference type="InterPro" id="IPR002550">
    <property type="entry name" value="CNNM"/>
</dbReference>
<dbReference type="GO" id="GO:0005886">
    <property type="term" value="C:plasma membrane"/>
    <property type="evidence" value="ECO:0007669"/>
    <property type="project" value="TreeGrafter"/>
</dbReference>
<name>Q2IIC6_ANADE</name>
<dbReference type="SMART" id="SM00116">
    <property type="entry name" value="CBS"/>
    <property type="match status" value="2"/>
</dbReference>
<evidence type="ECO:0000256" key="1">
    <source>
        <dbReference type="ARBA" id="ARBA00004141"/>
    </source>
</evidence>
<evidence type="ECO:0000256" key="6">
    <source>
        <dbReference type="ARBA" id="ARBA00023136"/>
    </source>
</evidence>
<dbReference type="InterPro" id="IPR016169">
    <property type="entry name" value="FAD-bd_PCMH_sub2"/>
</dbReference>
<dbReference type="PROSITE" id="PS51371">
    <property type="entry name" value="CBS"/>
    <property type="match status" value="2"/>
</dbReference>
<dbReference type="SMART" id="SM01091">
    <property type="entry name" value="CorC_HlyC"/>
    <property type="match status" value="1"/>
</dbReference>
<dbReference type="Pfam" id="PF03471">
    <property type="entry name" value="CorC_HlyC"/>
    <property type="match status" value="1"/>
</dbReference>
<dbReference type="GO" id="GO:0050660">
    <property type="term" value="F:flavin adenine dinucleotide binding"/>
    <property type="evidence" value="ECO:0007669"/>
    <property type="project" value="InterPro"/>
</dbReference>
<evidence type="ECO:0000256" key="9">
    <source>
        <dbReference type="SAM" id="MobiDB-lite"/>
    </source>
</evidence>
<organism evidence="13 14">
    <name type="scientific">Anaeromyxobacter dehalogenans (strain 2CP-C)</name>
    <dbReference type="NCBI Taxonomy" id="290397"/>
    <lineage>
        <taxon>Bacteria</taxon>
        <taxon>Pseudomonadati</taxon>
        <taxon>Myxococcota</taxon>
        <taxon>Myxococcia</taxon>
        <taxon>Myxococcales</taxon>
        <taxon>Cystobacterineae</taxon>
        <taxon>Anaeromyxobacteraceae</taxon>
        <taxon>Anaeromyxobacter</taxon>
    </lineage>
</organism>
<dbReference type="Gene3D" id="3.10.580.10">
    <property type="entry name" value="CBS-domain"/>
    <property type="match status" value="1"/>
</dbReference>
<dbReference type="Gene3D" id="3.30.465.10">
    <property type="match status" value="1"/>
</dbReference>
<dbReference type="Pfam" id="PF00571">
    <property type="entry name" value="CBS"/>
    <property type="match status" value="2"/>
</dbReference>
<evidence type="ECO:0000256" key="4">
    <source>
        <dbReference type="ARBA" id="ARBA00022989"/>
    </source>
</evidence>
<dbReference type="KEGG" id="ade:Adeh_1630"/>
<proteinExistence type="predicted"/>
<gene>
    <name evidence="13" type="ordered locus">Adeh_1630</name>
</gene>
<dbReference type="EMBL" id="CP000251">
    <property type="protein sequence ID" value="ABC81403.1"/>
    <property type="molecule type" value="Genomic_DNA"/>
</dbReference>
<evidence type="ECO:0000256" key="5">
    <source>
        <dbReference type="ARBA" id="ARBA00023122"/>
    </source>
</evidence>
<dbReference type="PANTHER" id="PTHR22777">
    <property type="entry name" value="HEMOLYSIN-RELATED"/>
    <property type="match status" value="1"/>
</dbReference>
<comment type="subcellular location">
    <subcellularLocation>
        <location evidence="1">Membrane</location>
        <topology evidence="1">Multi-pass membrane protein</topology>
    </subcellularLocation>
</comment>
<dbReference type="InterPro" id="IPR000644">
    <property type="entry name" value="CBS_dom"/>
</dbReference>
<dbReference type="PANTHER" id="PTHR22777:SF17">
    <property type="entry name" value="UPF0053 PROTEIN SLL0260"/>
    <property type="match status" value="1"/>
</dbReference>
<evidence type="ECO:0000256" key="2">
    <source>
        <dbReference type="ARBA" id="ARBA00022692"/>
    </source>
</evidence>
<dbReference type="HOGENOM" id="CLU_015237_4_2_7"/>
<evidence type="ECO:0008006" key="15">
    <source>
        <dbReference type="Google" id="ProtNLM"/>
    </source>
</evidence>
<dbReference type="AlphaFoldDB" id="Q2IIC6"/>
<feature type="domain" description="CNNM transmembrane" evidence="12">
    <location>
        <begin position="1"/>
        <end position="194"/>
    </location>
</feature>
<evidence type="ECO:0000256" key="8">
    <source>
        <dbReference type="PROSITE-ProRule" id="PRU01193"/>
    </source>
</evidence>
<evidence type="ECO:0000259" key="12">
    <source>
        <dbReference type="PROSITE" id="PS51846"/>
    </source>
</evidence>
<evidence type="ECO:0000313" key="14">
    <source>
        <dbReference type="Proteomes" id="UP000001935"/>
    </source>
</evidence>
<feature type="transmembrane region" description="Helical" evidence="10">
    <location>
        <begin position="93"/>
        <end position="117"/>
    </location>
</feature>
<evidence type="ECO:0000259" key="11">
    <source>
        <dbReference type="PROSITE" id="PS51371"/>
    </source>
</evidence>
<dbReference type="SUPFAM" id="SSF56176">
    <property type="entry name" value="FAD-binding/transporter-associated domain-like"/>
    <property type="match status" value="1"/>
</dbReference>
<dbReference type="SUPFAM" id="SSF54631">
    <property type="entry name" value="CBS-domain pair"/>
    <property type="match status" value="1"/>
</dbReference>
<evidence type="ECO:0000256" key="7">
    <source>
        <dbReference type="PROSITE-ProRule" id="PRU00703"/>
    </source>
</evidence>
<dbReference type="InterPro" id="IPR005170">
    <property type="entry name" value="Transptr-assoc_dom"/>
</dbReference>
<dbReference type="OrthoDB" id="9798188at2"/>
<accession>Q2IIC6</accession>
<sequence>MDAVPTWKWLLGVAFLAASAFCSGTETALTALGEPRARQLRETGGRRARLLGLWIEHPERVLSTLLIGNTLVNVGAGALAGSVGADLAAGGGWAHGTLVAIATGITTVVILFAGEIVPKTLAKRHPAPVALWAMPMVQTLCLAMWPLSAAVTRLTGWVVGLLGGGRAPTPAVTSEEIEYLIEMGTREGVLDEVKEELLNSVLEFADRVAKEVMIPRTRMVAVDRAVEPDELVRIVTENPYSRMPVYEGSIDNVVGILLVRDIIQELRHGPLRRIALDRYLKPAFFVPEQMKISRLLKEMQRRRTHLAVVVDEFGGTSGLVTMEDVIEEIVGEIQDEADVEAAPVKAVAPGVWLADAAIPLHDLQSFLNEQRDEPAPRPAGEDAPEPDEGEPTPEVRFPEQGDYETLGGFVTATAGRVPPVGATLAWDGLTFTVRAGDERRVTRVEIARRGEAPAPEVAPAAARS</sequence>
<reference evidence="13" key="1">
    <citation type="submission" date="2006-01" db="EMBL/GenBank/DDBJ databases">
        <title>Complete sequence of Anaeromyxobacter dehalogenans 2CP-C.</title>
        <authorList>
            <consortium name="US DOE Joint Genome Institute"/>
            <person name="Copeland A."/>
            <person name="Lucas S."/>
            <person name="Lapidus A."/>
            <person name="Barry K."/>
            <person name="Detter J.C."/>
            <person name="Glavina T."/>
            <person name="Hammon N."/>
            <person name="Israni S."/>
            <person name="Pitluck S."/>
            <person name="Brettin T."/>
            <person name="Bruce D."/>
            <person name="Han C."/>
            <person name="Tapia R."/>
            <person name="Gilna P."/>
            <person name="Kiss H."/>
            <person name="Schmutz J."/>
            <person name="Larimer F."/>
            <person name="Land M."/>
            <person name="Kyrpides N."/>
            <person name="Anderson I."/>
            <person name="Sanford R.A."/>
            <person name="Ritalahti K.M."/>
            <person name="Thomas H.S."/>
            <person name="Kirby J.R."/>
            <person name="Zhulin I.B."/>
            <person name="Loeffler F.E."/>
            <person name="Richardson P."/>
        </authorList>
    </citation>
    <scope>NUCLEOTIDE SEQUENCE</scope>
    <source>
        <strain evidence="13">2CP-C</strain>
    </source>
</reference>
<dbReference type="STRING" id="290397.Adeh_1630"/>
<keyword evidence="2 8" id="KW-0812">Transmembrane</keyword>
<feature type="transmembrane region" description="Helical" evidence="10">
    <location>
        <begin position="129"/>
        <end position="147"/>
    </location>
</feature>
<evidence type="ECO:0000313" key="13">
    <source>
        <dbReference type="EMBL" id="ABC81403.1"/>
    </source>
</evidence>
<evidence type="ECO:0000256" key="10">
    <source>
        <dbReference type="SAM" id="Phobius"/>
    </source>
</evidence>
<dbReference type="Proteomes" id="UP000001935">
    <property type="component" value="Chromosome"/>
</dbReference>
<keyword evidence="5 7" id="KW-0129">CBS domain</keyword>
<dbReference type="FunFam" id="3.10.580.10:FF:000002">
    <property type="entry name" value="Magnesium/cobalt efflux protein CorC"/>
    <property type="match status" value="1"/>
</dbReference>
<dbReference type="Pfam" id="PF01595">
    <property type="entry name" value="CNNM"/>
    <property type="match status" value="1"/>
</dbReference>
<dbReference type="InterPro" id="IPR044751">
    <property type="entry name" value="Ion_transp-like_CBS"/>
</dbReference>
<feature type="domain" description="CBS" evidence="11">
    <location>
        <begin position="279"/>
        <end position="336"/>
    </location>
</feature>
<feature type="domain" description="CBS" evidence="11">
    <location>
        <begin position="213"/>
        <end position="274"/>
    </location>
</feature>
<dbReference type="CDD" id="cd04590">
    <property type="entry name" value="CBS_pair_CorC_HlyC_assoc"/>
    <property type="match status" value="1"/>
</dbReference>
<dbReference type="InterPro" id="IPR036318">
    <property type="entry name" value="FAD-bd_PCMH-like_sf"/>
</dbReference>
<dbReference type="eggNOG" id="COG1253">
    <property type="taxonomic scope" value="Bacteria"/>
</dbReference>
<evidence type="ECO:0000256" key="3">
    <source>
        <dbReference type="ARBA" id="ARBA00022737"/>
    </source>
</evidence>
<keyword evidence="6 8" id="KW-0472">Membrane</keyword>
<feature type="region of interest" description="Disordered" evidence="9">
    <location>
        <begin position="371"/>
        <end position="400"/>
    </location>
</feature>
<keyword evidence="3" id="KW-0677">Repeat</keyword>